<dbReference type="RefSeq" id="WP_344873013.1">
    <property type="nucleotide sequence ID" value="NZ_BAAAZP010000009.1"/>
</dbReference>
<organism evidence="4 5">
    <name type="scientific">Nonomuraea antimicrobica</name>
    <dbReference type="NCBI Taxonomy" id="561173"/>
    <lineage>
        <taxon>Bacteria</taxon>
        <taxon>Bacillati</taxon>
        <taxon>Actinomycetota</taxon>
        <taxon>Actinomycetes</taxon>
        <taxon>Streptosporangiales</taxon>
        <taxon>Streptosporangiaceae</taxon>
        <taxon>Nonomuraea</taxon>
    </lineage>
</organism>
<sequence length="220" mass="26067">MTAGTADRKRFTPGETAVRRHVWQGKVWTAVPYRVLQDTDEHLVVAGWPGLRGLMSTTWIHSFRNGRTHRDRTLAELASGRWELGWWAWRDTTVRSWYGIDDHFTVRQFFDADQRPIAWYVDFDLPKRRTHLGIDTFDLLLDLLVEPDLSRYRWKDEDEYRHGRRLGLIDDDVHHRVAEARQEVIGLIETRQGPFAHDWTPPRHPDWPTPTLPEDVRTVR</sequence>
<dbReference type="Proteomes" id="UP001500902">
    <property type="component" value="Unassembled WGS sequence"/>
</dbReference>
<gene>
    <name evidence="4" type="ORF">GCM10022224_007890</name>
</gene>
<dbReference type="PANTHER" id="PTHR39159">
    <property type="match status" value="1"/>
</dbReference>
<accession>A0ABP7B3Z9</accession>
<feature type="domain" description="DUF402" evidence="3">
    <location>
        <begin position="82"/>
        <end position="191"/>
    </location>
</feature>
<evidence type="ECO:0000256" key="2">
    <source>
        <dbReference type="SAM" id="MobiDB-lite"/>
    </source>
</evidence>
<reference evidence="5" key="1">
    <citation type="journal article" date="2019" name="Int. J. Syst. Evol. Microbiol.">
        <title>The Global Catalogue of Microorganisms (GCM) 10K type strain sequencing project: providing services to taxonomists for standard genome sequencing and annotation.</title>
        <authorList>
            <consortium name="The Broad Institute Genomics Platform"/>
            <consortium name="The Broad Institute Genome Sequencing Center for Infectious Disease"/>
            <person name="Wu L."/>
            <person name="Ma J."/>
        </authorList>
    </citation>
    <scope>NUCLEOTIDE SEQUENCE [LARGE SCALE GENOMIC DNA]</scope>
    <source>
        <strain evidence="5">JCM 16904</strain>
    </source>
</reference>
<keyword evidence="5" id="KW-1185">Reference proteome</keyword>
<proteinExistence type="predicted"/>
<dbReference type="InterPro" id="IPR050212">
    <property type="entry name" value="Ntdp-like"/>
</dbReference>
<dbReference type="Gene3D" id="2.40.380.10">
    <property type="entry name" value="FomD-like"/>
    <property type="match status" value="1"/>
</dbReference>
<dbReference type="InterPro" id="IPR007295">
    <property type="entry name" value="DUF402"/>
</dbReference>
<comment type="caution">
    <text evidence="4">The sequence shown here is derived from an EMBL/GenBank/DDBJ whole genome shotgun (WGS) entry which is preliminary data.</text>
</comment>
<evidence type="ECO:0000256" key="1">
    <source>
        <dbReference type="ARBA" id="ARBA00022801"/>
    </source>
</evidence>
<protein>
    <recommendedName>
        <fullName evidence="3">DUF402 domain-containing protein</fullName>
    </recommendedName>
</protein>
<dbReference type="EMBL" id="BAAAZP010000009">
    <property type="protein sequence ID" value="GAA3647464.1"/>
    <property type="molecule type" value="Genomic_DNA"/>
</dbReference>
<name>A0ABP7B3Z9_9ACTN</name>
<dbReference type="PANTHER" id="PTHR39159:SF1">
    <property type="entry name" value="UPF0374 PROTEIN YGAC"/>
    <property type="match status" value="1"/>
</dbReference>
<evidence type="ECO:0000313" key="4">
    <source>
        <dbReference type="EMBL" id="GAA3647464.1"/>
    </source>
</evidence>
<evidence type="ECO:0000313" key="5">
    <source>
        <dbReference type="Proteomes" id="UP001500902"/>
    </source>
</evidence>
<dbReference type="Pfam" id="PF04167">
    <property type="entry name" value="DUF402"/>
    <property type="match status" value="1"/>
</dbReference>
<feature type="region of interest" description="Disordered" evidence="2">
    <location>
        <begin position="198"/>
        <end position="220"/>
    </location>
</feature>
<evidence type="ECO:0000259" key="3">
    <source>
        <dbReference type="Pfam" id="PF04167"/>
    </source>
</evidence>
<dbReference type="SUPFAM" id="SSF159234">
    <property type="entry name" value="FomD-like"/>
    <property type="match status" value="1"/>
</dbReference>
<keyword evidence="1" id="KW-0378">Hydrolase</keyword>
<dbReference type="InterPro" id="IPR035930">
    <property type="entry name" value="FomD-like_sf"/>
</dbReference>